<dbReference type="CDD" id="cd03232">
    <property type="entry name" value="ABCG_PDR_domain2"/>
    <property type="match status" value="1"/>
</dbReference>
<comment type="subcellular location">
    <subcellularLocation>
        <location evidence="1">Membrane</location>
        <topology evidence="1">Multi-pass membrane protein</topology>
    </subcellularLocation>
</comment>
<dbReference type="PANTHER" id="PTHR19241">
    <property type="entry name" value="ATP-BINDING CASSETTE TRANSPORTER"/>
    <property type="match status" value="1"/>
</dbReference>
<dbReference type="InterPro" id="IPR029481">
    <property type="entry name" value="ABC_trans_N"/>
</dbReference>
<evidence type="ECO:0000256" key="6">
    <source>
        <dbReference type="ARBA" id="ARBA00022741"/>
    </source>
</evidence>
<dbReference type="GO" id="GO:0016020">
    <property type="term" value="C:membrane"/>
    <property type="evidence" value="ECO:0007669"/>
    <property type="project" value="UniProtKB-SubCell"/>
</dbReference>
<evidence type="ECO:0000313" key="14">
    <source>
        <dbReference type="Proteomes" id="UP000187013"/>
    </source>
</evidence>
<evidence type="ECO:0000256" key="5">
    <source>
        <dbReference type="ARBA" id="ARBA00022737"/>
    </source>
</evidence>
<dbReference type="InterPro" id="IPR003439">
    <property type="entry name" value="ABC_transporter-like_ATP-bd"/>
</dbReference>
<feature type="transmembrane region" description="Helical" evidence="11">
    <location>
        <begin position="1306"/>
        <end position="1328"/>
    </location>
</feature>
<dbReference type="SUPFAM" id="SSF52540">
    <property type="entry name" value="P-loop containing nucleoside triphosphate hydrolases"/>
    <property type="match status" value="2"/>
</dbReference>
<dbReference type="GO" id="GO:0140359">
    <property type="term" value="F:ABC-type transporter activity"/>
    <property type="evidence" value="ECO:0007669"/>
    <property type="project" value="InterPro"/>
</dbReference>
<dbReference type="InterPro" id="IPR034003">
    <property type="entry name" value="ABCG_PDR_2"/>
</dbReference>
<feature type="transmembrane region" description="Helical" evidence="11">
    <location>
        <begin position="528"/>
        <end position="547"/>
    </location>
</feature>
<feature type="domain" description="ABC transporter" evidence="12">
    <location>
        <begin position="851"/>
        <end position="1099"/>
    </location>
</feature>
<evidence type="ECO:0000256" key="7">
    <source>
        <dbReference type="ARBA" id="ARBA00022840"/>
    </source>
</evidence>
<reference evidence="13 14" key="1">
    <citation type="submission" date="2016-08" db="EMBL/GenBank/DDBJ databases">
        <title>Draft genome sequence of allopolyploid Zygosaccharomyces rouxii.</title>
        <authorList>
            <person name="Watanabe J."/>
            <person name="Uehara K."/>
            <person name="Mogi Y."/>
            <person name="Tsukioka Y."/>
        </authorList>
    </citation>
    <scope>NUCLEOTIDE SEQUENCE [LARGE SCALE GENOMIC DNA]</scope>
    <source>
        <strain evidence="13 14">NBRC 110957</strain>
    </source>
</reference>
<feature type="transmembrane region" description="Helical" evidence="11">
    <location>
        <begin position="1460"/>
        <end position="1481"/>
    </location>
</feature>
<evidence type="ECO:0000256" key="10">
    <source>
        <dbReference type="SAM" id="MobiDB-lite"/>
    </source>
</evidence>
<dbReference type="Pfam" id="PF06422">
    <property type="entry name" value="PDR_CDR"/>
    <property type="match status" value="2"/>
</dbReference>
<keyword evidence="7" id="KW-0067">ATP-binding</keyword>
<dbReference type="Pfam" id="PF00005">
    <property type="entry name" value="ABC_tran"/>
    <property type="match status" value="2"/>
</dbReference>
<keyword evidence="6" id="KW-0547">Nucleotide-binding</keyword>
<dbReference type="CDD" id="cd03233">
    <property type="entry name" value="ABCG_PDR_domain1"/>
    <property type="match status" value="1"/>
</dbReference>
<protein>
    <recommendedName>
        <fullName evidence="12">ABC transporter domain-containing protein</fullName>
    </recommendedName>
</protein>
<dbReference type="GO" id="GO:0016887">
    <property type="term" value="F:ATP hydrolysis activity"/>
    <property type="evidence" value="ECO:0007669"/>
    <property type="project" value="InterPro"/>
</dbReference>
<evidence type="ECO:0000256" key="8">
    <source>
        <dbReference type="ARBA" id="ARBA00022989"/>
    </source>
</evidence>
<organism evidence="13 14">
    <name type="scientific">Zygosaccharomyces rouxii</name>
    <dbReference type="NCBI Taxonomy" id="4956"/>
    <lineage>
        <taxon>Eukaryota</taxon>
        <taxon>Fungi</taxon>
        <taxon>Dikarya</taxon>
        <taxon>Ascomycota</taxon>
        <taxon>Saccharomycotina</taxon>
        <taxon>Saccharomycetes</taxon>
        <taxon>Saccharomycetales</taxon>
        <taxon>Saccharomycetaceae</taxon>
        <taxon>Zygosaccharomyces</taxon>
    </lineage>
</organism>
<feature type="transmembrane region" description="Helical" evidence="11">
    <location>
        <begin position="780"/>
        <end position="797"/>
    </location>
</feature>
<feature type="transmembrane region" description="Helical" evidence="11">
    <location>
        <begin position="613"/>
        <end position="631"/>
    </location>
</feature>
<evidence type="ECO:0000256" key="1">
    <source>
        <dbReference type="ARBA" id="ARBA00004141"/>
    </source>
</evidence>
<gene>
    <name evidence="13" type="ORF">ZYGR_0AS03810</name>
</gene>
<feature type="transmembrane region" description="Helical" evidence="11">
    <location>
        <begin position="1225"/>
        <end position="1248"/>
    </location>
</feature>
<dbReference type="Gene3D" id="3.40.50.300">
    <property type="entry name" value="P-loop containing nucleotide triphosphate hydrolases"/>
    <property type="match status" value="2"/>
</dbReference>
<dbReference type="SMART" id="SM00382">
    <property type="entry name" value="AAA"/>
    <property type="match status" value="2"/>
</dbReference>
<keyword evidence="8 11" id="KW-1133">Transmembrane helix</keyword>
<name>A0A1Q3AH61_ZYGRO</name>
<comment type="caution">
    <text evidence="13">The sequence shown here is derived from an EMBL/GenBank/DDBJ whole genome shotgun (WGS) entry which is preliminary data.</text>
</comment>
<evidence type="ECO:0000256" key="2">
    <source>
        <dbReference type="ARBA" id="ARBA00006012"/>
    </source>
</evidence>
<keyword evidence="4 11" id="KW-0812">Transmembrane</keyword>
<dbReference type="InterPro" id="IPR013525">
    <property type="entry name" value="ABC2_TM"/>
</dbReference>
<evidence type="ECO:0000256" key="9">
    <source>
        <dbReference type="ARBA" id="ARBA00023136"/>
    </source>
</evidence>
<feature type="compositionally biased region" description="Basic and acidic residues" evidence="10">
    <location>
        <begin position="1"/>
        <end position="13"/>
    </location>
</feature>
<dbReference type="GO" id="GO:0005524">
    <property type="term" value="F:ATP binding"/>
    <property type="evidence" value="ECO:0007669"/>
    <property type="project" value="UniProtKB-KW"/>
</dbReference>
<evidence type="ECO:0000313" key="13">
    <source>
        <dbReference type="EMBL" id="GAV55058.1"/>
    </source>
</evidence>
<dbReference type="InterPro" id="IPR027417">
    <property type="entry name" value="P-loop_NTPase"/>
</dbReference>
<dbReference type="Pfam" id="PF14510">
    <property type="entry name" value="ABC_trans_N"/>
    <property type="match status" value="1"/>
</dbReference>
<dbReference type="InterPro" id="IPR010929">
    <property type="entry name" value="PDR_CDR_ABC"/>
</dbReference>
<keyword evidence="5" id="KW-0677">Repeat</keyword>
<dbReference type="InterPro" id="IPR003593">
    <property type="entry name" value="AAA+_ATPase"/>
</dbReference>
<feature type="transmembrane region" description="Helical" evidence="11">
    <location>
        <begin position="1268"/>
        <end position="1294"/>
    </location>
</feature>
<feature type="transmembrane region" description="Helical" evidence="11">
    <location>
        <begin position="559"/>
        <end position="578"/>
    </location>
</feature>
<feature type="region of interest" description="Disordered" evidence="10">
    <location>
        <begin position="1"/>
        <end position="64"/>
    </location>
</feature>
<evidence type="ECO:0000256" key="4">
    <source>
        <dbReference type="ARBA" id="ARBA00022692"/>
    </source>
</evidence>
<dbReference type="FunFam" id="3.40.50.300:FF:000054">
    <property type="entry name" value="ABC multidrug transporter atrF"/>
    <property type="match status" value="1"/>
</dbReference>
<evidence type="ECO:0000259" key="12">
    <source>
        <dbReference type="PROSITE" id="PS50893"/>
    </source>
</evidence>
<accession>A0A1Q3AH61</accession>
<feature type="transmembrane region" description="Helical" evidence="11">
    <location>
        <begin position="674"/>
        <end position="693"/>
    </location>
</feature>
<dbReference type="OrthoDB" id="245989at2759"/>
<feature type="transmembrane region" description="Helical" evidence="11">
    <location>
        <begin position="1340"/>
        <end position="1357"/>
    </location>
</feature>
<keyword evidence="3" id="KW-0813">Transport</keyword>
<dbReference type="Proteomes" id="UP000187013">
    <property type="component" value="Unassembled WGS sequence"/>
</dbReference>
<evidence type="ECO:0000256" key="3">
    <source>
        <dbReference type="ARBA" id="ARBA00022448"/>
    </source>
</evidence>
<sequence>MASKEYNFEDKNSFSKGSTSNEDDTEERSYADSVESYDAGPQNVTASRGAKGDTEDLGATSQISRHLTNMLSNEDGTERLAAMSRVISTKTRKEMQDFEVNDLDFDLKSLLSYLRSHAIEQGLTPSDSGIAFKNVTAVGIDASAAYGPSVPEMFRDMIKWPFKFLKFGKKNSVPLRNIIRNCTGVLESGEMLFVVGRPGAGCSTLLKCLSGETDDYVRVEGSFSYDGLDQQEMMKKYKGYVVYCPEMDFHFPNITVKETIDFALKCRTPRVRVDNMTRSQYVDSLRDMWCTVFGLRHTYSTKVGNEVVRGVSGGERKRVSLVEAQCMMAALYSWDNATRGLDASTALEFAQAIRTATNMVNNSAVVCIYQAGENIYELFDKATVLYNGKQIYFGPAYKAVRYFEDMGWVKPPRMTSAEFLTSVTVDFENRTLDIKPGYEDKVPKSGAEFEQRWLESEEYQELLRYYDDYEARHPSDETRERFETAKRQSLQKGQRAKSQFIINYWYQVWYCMVRGFQRVKGDSTYTKVYLASFVIKGLIIGSMFHHIDKKHQSTTEGAYSRAGLLFYVLVFAAVTSLSEISNSFANRPIVVRHKSYSMYHISAESLQEIITEMPIKLLAIILLAVTTYWMPLMKFTAGAFFQYFLYLFTVQQCMSFVFKFVATMTKDGTTAHAVGGLLVLMFTTACGFVLPIGEMHHWMRWFHYLNPLFYAYESLMSTEFHGRRMLCSLMVPVGPGYENVSVANQVCNAAGAVKGHKYVSGDAYVLHSYHFAYKHAWRDWGVNVVWIAGYILFNVIISEFLKPLDGGGDLLLYRRGHMPSFGTENADAKTASREEMMEALNGPGVDLQRVIAEKDVFTWNHLDYVIPYDGATRQLLCDVYGYVQPGKMTALMGESGAGKTTLLNVLAQRVNVGTVTGDMLVNAKPLPQSFNRSCGYVAQADNHMAELTVRESLRFAAVLRQPKSVPVAEKYDYVEKILLLLGMQNYAEAYVGKTGRGLNVEQRKKLSIGVELVAKPALLLFLDEPTSGLDSQSAWSIVQFMRALADSGQSILCTIHQPSATLFEQFDRLLLLKKGGRMVYFGDIGPNSSTMLSYFERQSGVKCGVSENPAEYILNCIGAGATASTAEDWGDLWAESPECAKTRAEVEELHRTLPSKPTTEDPELCTRFAAPYMVQLKMLFTRTNLQFWRSPIYLRAKFFECVACALFVGLSYVHLNHTLGATQEAFASVFMLLLISIAMVNQMHVFAYPSRELYEVREASSNTFHWSALLLMHLLFEVIWSVACQFFCWVCYYWPAYYSGRASQAGFFWLFYVLIFPLYYCSYGLWILYMSPDVPSASMINSNIFAAFLLFCGILQPREKMPAFWRRLMYKTSPFTYVVQALVTTLVHNKKVICGKNEFLRMDPPSGQNCGTYLKSFMSTQGGYLVNPDATNDCEYCPYTVQDQAVKKYNIHWSQRWRNFGFMWAYIVFNVFFMLFCYYVMRVKVWSLGSLLNVKSWIPKKKDRHEKDTTIFQERPGDENMVKKP</sequence>
<dbReference type="PROSITE" id="PS50893">
    <property type="entry name" value="ABC_TRANSPORTER_2"/>
    <property type="match status" value="2"/>
</dbReference>
<feature type="domain" description="ABC transporter" evidence="12">
    <location>
        <begin position="162"/>
        <end position="412"/>
    </location>
</feature>
<dbReference type="EMBL" id="BDGX01000045">
    <property type="protein sequence ID" value="GAV55058.1"/>
    <property type="molecule type" value="Genomic_DNA"/>
</dbReference>
<keyword evidence="9 11" id="KW-0472">Membrane</keyword>
<evidence type="ECO:0000256" key="11">
    <source>
        <dbReference type="SAM" id="Phobius"/>
    </source>
</evidence>
<dbReference type="Pfam" id="PF19055">
    <property type="entry name" value="ABC2_membrane_7"/>
    <property type="match status" value="1"/>
</dbReference>
<proteinExistence type="inferred from homology"/>
<dbReference type="InterPro" id="IPR034001">
    <property type="entry name" value="ABCG_PDR_1"/>
</dbReference>
<dbReference type="Pfam" id="PF01061">
    <property type="entry name" value="ABC2_membrane"/>
    <property type="match status" value="2"/>
</dbReference>
<feature type="transmembrane region" description="Helical" evidence="11">
    <location>
        <begin position="1192"/>
        <end position="1213"/>
    </location>
</feature>
<comment type="similarity">
    <text evidence="2">Belongs to the ABC transporter superfamily. ABCG family. PDR (TC 3.A.1.205) subfamily.</text>
</comment>
<dbReference type="InterPro" id="IPR043926">
    <property type="entry name" value="ABCG_dom"/>
</dbReference>